<dbReference type="Gene3D" id="1.10.287.470">
    <property type="entry name" value="Helix hairpin bin"/>
    <property type="match status" value="1"/>
</dbReference>
<name>A0ABY8L936_9RHOB</name>
<dbReference type="Proteomes" id="UP001243420">
    <property type="component" value="Chromosome"/>
</dbReference>
<sequence length="363" mass="38347">MKPAFAFLILILPVLGCREDAPTPETPVRGMKSFLVEEPARVATRRFPAVLEPPELTVLSFETGGRLEEIDLSIGQRVTRGEVIARLDPTTLELQVASAEAALNEARANATNARDTLARQLALLESGTVTRVVVEEAQLQADAADAQLVRAEKSLETAREALTAAELVAPFDGIINAVEVASFATVGVGSPVVTIYPADGFEVSFSVSFDVVGQLVVGTPARVRLADRPGLVLGAFVSEIGSRADAVSSFPVVLELRESDPVLKAGMAVEAAIDLPAPVREGYPLPLSAVIRDGHAGPDGGRMGVYVYDPNTSTVQRRDVTVNGIRENRVVVLDGLVPGDRVAAAGVSFLRDGQEVRLLGPGE</sequence>
<accession>A0ABY8L936</accession>
<dbReference type="EMBL" id="CP122537">
    <property type="protein sequence ID" value="WGH77875.1"/>
    <property type="molecule type" value="Genomic_DNA"/>
</dbReference>
<dbReference type="Gene3D" id="2.40.30.170">
    <property type="match status" value="1"/>
</dbReference>
<reference evidence="3 4" key="1">
    <citation type="submission" date="2023-04" db="EMBL/GenBank/DDBJ databases">
        <title>Jannaschia ovalis sp. nov., a marine bacterium isolated from sea tidal flat.</title>
        <authorList>
            <person name="Kwon D.Y."/>
            <person name="Kim J.-J."/>
        </authorList>
    </citation>
    <scope>NUCLEOTIDE SEQUENCE [LARGE SCALE GENOMIC DNA]</scope>
    <source>
        <strain evidence="3 4">GRR-S6-38</strain>
    </source>
</reference>
<keyword evidence="2" id="KW-0175">Coiled coil</keyword>
<dbReference type="PANTHER" id="PTHR30469:SF20">
    <property type="entry name" value="EFFLUX RND TRANSPORTER PERIPLASMIC ADAPTOR SUBUNIT"/>
    <property type="match status" value="1"/>
</dbReference>
<organism evidence="3 4">
    <name type="scientific">Jannaschia ovalis</name>
    <dbReference type="NCBI Taxonomy" id="3038773"/>
    <lineage>
        <taxon>Bacteria</taxon>
        <taxon>Pseudomonadati</taxon>
        <taxon>Pseudomonadota</taxon>
        <taxon>Alphaproteobacteria</taxon>
        <taxon>Rhodobacterales</taxon>
        <taxon>Roseobacteraceae</taxon>
        <taxon>Jannaschia</taxon>
    </lineage>
</organism>
<comment type="similarity">
    <text evidence="1">Belongs to the membrane fusion protein (MFP) (TC 8.A.1) family.</text>
</comment>
<evidence type="ECO:0000313" key="4">
    <source>
        <dbReference type="Proteomes" id="UP001243420"/>
    </source>
</evidence>
<gene>
    <name evidence="3" type="ORF">P8627_12640</name>
</gene>
<evidence type="ECO:0000313" key="3">
    <source>
        <dbReference type="EMBL" id="WGH77875.1"/>
    </source>
</evidence>
<dbReference type="InterPro" id="IPR006143">
    <property type="entry name" value="RND_pump_MFP"/>
</dbReference>
<dbReference type="Gene3D" id="2.40.420.20">
    <property type="match status" value="1"/>
</dbReference>
<feature type="coiled-coil region" evidence="2">
    <location>
        <begin position="96"/>
        <end position="168"/>
    </location>
</feature>
<dbReference type="RefSeq" id="WP_279964490.1">
    <property type="nucleotide sequence ID" value="NZ_CP122537.1"/>
</dbReference>
<protein>
    <submittedName>
        <fullName evidence="3">Efflux RND transporter periplasmic adaptor subunit</fullName>
    </submittedName>
</protein>
<dbReference type="SUPFAM" id="SSF111369">
    <property type="entry name" value="HlyD-like secretion proteins"/>
    <property type="match status" value="1"/>
</dbReference>
<dbReference type="Gene3D" id="2.40.50.100">
    <property type="match status" value="1"/>
</dbReference>
<keyword evidence="4" id="KW-1185">Reference proteome</keyword>
<evidence type="ECO:0000256" key="1">
    <source>
        <dbReference type="ARBA" id="ARBA00009477"/>
    </source>
</evidence>
<dbReference type="NCBIfam" id="TIGR01730">
    <property type="entry name" value="RND_mfp"/>
    <property type="match status" value="1"/>
</dbReference>
<dbReference type="PANTHER" id="PTHR30469">
    <property type="entry name" value="MULTIDRUG RESISTANCE PROTEIN MDTA"/>
    <property type="match status" value="1"/>
</dbReference>
<proteinExistence type="inferred from homology"/>
<evidence type="ECO:0000256" key="2">
    <source>
        <dbReference type="SAM" id="Coils"/>
    </source>
</evidence>